<comment type="caution">
    <text evidence="1">The sequence shown here is derived from an EMBL/GenBank/DDBJ whole genome shotgun (WGS) entry which is preliminary data.</text>
</comment>
<protein>
    <submittedName>
        <fullName evidence="1">Uncharacterized protein</fullName>
    </submittedName>
</protein>
<dbReference type="Proteomes" id="UP001162164">
    <property type="component" value="Unassembled WGS sequence"/>
</dbReference>
<reference evidence="1" key="1">
    <citation type="journal article" date="2023" name="Insect Mol. Biol.">
        <title>Genome sequencing provides insights into the evolution of gene families encoding plant cell wall-degrading enzymes in longhorned beetles.</title>
        <authorList>
            <person name="Shin N.R."/>
            <person name="Okamura Y."/>
            <person name="Kirsch R."/>
            <person name="Pauchet Y."/>
        </authorList>
    </citation>
    <scope>NUCLEOTIDE SEQUENCE</scope>
    <source>
        <strain evidence="1">MMC_N1</strain>
    </source>
</reference>
<proteinExistence type="predicted"/>
<evidence type="ECO:0000313" key="1">
    <source>
        <dbReference type="EMBL" id="KAJ8961073.1"/>
    </source>
</evidence>
<gene>
    <name evidence="1" type="ORF">NQ317_012218</name>
</gene>
<evidence type="ECO:0000313" key="2">
    <source>
        <dbReference type="Proteomes" id="UP001162164"/>
    </source>
</evidence>
<dbReference type="EMBL" id="JAPWTJ010003175">
    <property type="protein sequence ID" value="KAJ8961073.1"/>
    <property type="molecule type" value="Genomic_DNA"/>
</dbReference>
<accession>A0ABQ9ISA1</accession>
<keyword evidence="2" id="KW-1185">Reference proteome</keyword>
<name>A0ABQ9ISA1_9CUCU</name>
<organism evidence="1 2">
    <name type="scientific">Molorchus minor</name>
    <dbReference type="NCBI Taxonomy" id="1323400"/>
    <lineage>
        <taxon>Eukaryota</taxon>
        <taxon>Metazoa</taxon>
        <taxon>Ecdysozoa</taxon>
        <taxon>Arthropoda</taxon>
        <taxon>Hexapoda</taxon>
        <taxon>Insecta</taxon>
        <taxon>Pterygota</taxon>
        <taxon>Neoptera</taxon>
        <taxon>Endopterygota</taxon>
        <taxon>Coleoptera</taxon>
        <taxon>Polyphaga</taxon>
        <taxon>Cucujiformia</taxon>
        <taxon>Chrysomeloidea</taxon>
        <taxon>Cerambycidae</taxon>
        <taxon>Lamiinae</taxon>
        <taxon>Monochamini</taxon>
        <taxon>Molorchus</taxon>
    </lineage>
</organism>
<sequence>MARQGVGGDVLAPPDMHYLKRKLLQSQSPAGNTSGEIYGVLALSITPQLSICEMVLATASLCATGIGYGLIKNSFSFFSFIVCSYILVRPDKPQFDNTMENLVSPSLLLWSWSLLGAR</sequence>